<dbReference type="EMBL" id="MEHK01000005">
    <property type="protein sequence ID" value="OEJ21108.1"/>
    <property type="molecule type" value="Genomic_DNA"/>
</dbReference>
<protein>
    <recommendedName>
        <fullName evidence="1">IPT/TIG domain-containing protein</fullName>
    </recommendedName>
</protein>
<evidence type="ECO:0000313" key="3">
    <source>
        <dbReference type="Proteomes" id="UP000095705"/>
    </source>
</evidence>
<dbReference type="CDD" id="cd00102">
    <property type="entry name" value="IPT"/>
    <property type="match status" value="1"/>
</dbReference>
<sequence>MGLYKANGQRITRAAFPSAAVTDAPQRITEDVYESEPYGPGDGRPEGSKRFLLYQAGTIVPQSVIDRLFTAGTIAAITPATGPAAGGTTVTIAGANLDGVSAINFGATPGTNLRVISAAEVRVTAPAGAVGAVNVVAVDDAGNVTKAGGYTYA</sequence>
<keyword evidence="2" id="KW-0614">Plasmid</keyword>
<comment type="caution">
    <text evidence="2">The sequence shown here is derived from an EMBL/GenBank/DDBJ whole genome shotgun (WGS) entry which is preliminary data.</text>
</comment>
<dbReference type="InterPro" id="IPR002909">
    <property type="entry name" value="IPT_dom"/>
</dbReference>
<dbReference type="SUPFAM" id="SSF81296">
    <property type="entry name" value="E set domains"/>
    <property type="match status" value="1"/>
</dbReference>
<keyword evidence="3" id="KW-1185">Reference proteome</keyword>
<proteinExistence type="predicted"/>
<dbReference type="Pfam" id="PF01833">
    <property type="entry name" value="TIG"/>
    <property type="match status" value="1"/>
</dbReference>
<gene>
    <name evidence="2" type="ORF">BGK67_35035</name>
</gene>
<dbReference type="SMART" id="SM00429">
    <property type="entry name" value="IPT"/>
    <property type="match status" value="1"/>
</dbReference>
<dbReference type="OrthoDB" id="4220809at2"/>
<organism evidence="2 3">
    <name type="scientific">Streptomyces subrutilus</name>
    <dbReference type="NCBI Taxonomy" id="36818"/>
    <lineage>
        <taxon>Bacteria</taxon>
        <taxon>Bacillati</taxon>
        <taxon>Actinomycetota</taxon>
        <taxon>Actinomycetes</taxon>
        <taxon>Kitasatosporales</taxon>
        <taxon>Streptomycetaceae</taxon>
        <taxon>Streptomyces</taxon>
    </lineage>
</organism>
<feature type="domain" description="IPT/TIG" evidence="1">
    <location>
        <begin position="71"/>
        <end position="153"/>
    </location>
</feature>
<dbReference type="Gene3D" id="2.60.40.10">
    <property type="entry name" value="Immunoglobulins"/>
    <property type="match status" value="1"/>
</dbReference>
<geneLocation type="plasmid" evidence="3">
    <name>pacmp1</name>
</geneLocation>
<dbReference type="GO" id="GO:0005975">
    <property type="term" value="P:carbohydrate metabolic process"/>
    <property type="evidence" value="ECO:0007669"/>
    <property type="project" value="UniProtKB-ARBA"/>
</dbReference>
<dbReference type="InterPro" id="IPR014756">
    <property type="entry name" value="Ig_E-set"/>
</dbReference>
<accession>A0A1E5NXW7</accession>
<dbReference type="InterPro" id="IPR013783">
    <property type="entry name" value="Ig-like_fold"/>
</dbReference>
<evidence type="ECO:0000259" key="1">
    <source>
        <dbReference type="SMART" id="SM00429"/>
    </source>
</evidence>
<dbReference type="RefSeq" id="WP_069917995.1">
    <property type="nucleotide sequence ID" value="NZ_CM007203.1"/>
</dbReference>
<dbReference type="Proteomes" id="UP000095705">
    <property type="component" value="Plasmid pACMP1"/>
</dbReference>
<reference evidence="2 3" key="1">
    <citation type="submission" date="2016-08" db="EMBL/GenBank/DDBJ databases">
        <title>The complete genome of Streptomyces subrutilus 10-1-1.</title>
        <authorList>
            <person name="Chen X."/>
        </authorList>
    </citation>
    <scope>NUCLEOTIDE SEQUENCE [LARGE SCALE GENOMIC DNA]</scope>
    <source>
        <strain evidence="2 3">10-1-1</strain>
        <plasmid evidence="3">pacmp1</plasmid>
    </source>
</reference>
<evidence type="ECO:0000313" key="2">
    <source>
        <dbReference type="EMBL" id="OEJ21108.1"/>
    </source>
</evidence>
<dbReference type="AlphaFoldDB" id="A0A1E5NXW7"/>
<name>A0A1E5NXW7_9ACTN</name>